<dbReference type="GO" id="GO:0031146">
    <property type="term" value="P:SCF-dependent proteasomal ubiquitin-dependent protein catabolic process"/>
    <property type="evidence" value="ECO:0007669"/>
    <property type="project" value="TreeGrafter"/>
</dbReference>
<sequence length="963" mass="98200">MEPAEPGSGADNEPDDALVAAPDEAEALRPDDELEALYTCTPNALSAPEAALDPDADAYAALNLEDAEKEILRQVARDEVEARLEDCGAEDVALASLYAECRRYEAIERERVSSILRGLRSQGAALREMMDAHRGAVRGCAGLLRPSVAGARALALSVAKGSRAIVHRAIRHMAVCTTVGSRARASVVDAASSVALRCGADVELQQTAAGLVAWFANVVCKQLRLLTTLAVVRARGFDDGAAAAVAAGCEVLSSVRLDGTRVGDAGVAALAAGLRSTLGTLAVVARGAASHLGDVGVAAVARVCAPRAPGGAAASLPAELAFLERRRDAGGRLTSLDLSRHGKLTDEGVLSVAGGLGRRLRHLVLNRCGNVTDLSPVAVADACADLESLGLEGCARVSDVGALALARHEALRRAAFGGTRAGPVGVSALLENCPRLRAAPGGGWRLADAAVLRDICARRARFDAPLAYARVDVAVVDGATATLVAQRWDDRSGLCRLELDDAAGLRFPDGGGAAAPDRGDLRLLPPDDAPRDDAPRRYVRPGAPLATVDGASLDGRDAFDDLAAAERPPPLGVPTRAAAAAAALRAARPGARLGFLALTALQLAFQAFAAALRDLDDLPPPDAAALDSPALLRFLLDELAAAGGTGAPPHGNVLLWDGAAVDVLAPLLVRAIDAVRDGSQERRRLHETIRQIELHPASMGAASSFPAQLSKAQAQALAGDAWASVEGQWPAGAEAITREELEALVATDEALRAACAAAPPVNAIDEQVVGPGAAPAANAAAPSEQPDGAVEQKAKVELAKRAEFDLAAKRREKIAAANGVAPGAVAATPSNAAKPPKAPGSAAKRSAHKEQSAQLRSLLKAQRRAAKAEGRPPSRGMDEVECMLYVKPSDGGDAAPQVMTLGGDEPPADGASFDAASSDGAPSVGLPAPSEAPAADEAAPVEVDAGAAKAAPPVVAPPAVAAA</sequence>
<dbReference type="GO" id="GO:0019005">
    <property type="term" value="C:SCF ubiquitin ligase complex"/>
    <property type="evidence" value="ECO:0007669"/>
    <property type="project" value="TreeGrafter"/>
</dbReference>
<dbReference type="InParanoid" id="F0YAP1"/>
<dbReference type="EMBL" id="GL833129">
    <property type="protein sequence ID" value="EGB07972.1"/>
    <property type="molecule type" value="Genomic_DNA"/>
</dbReference>
<feature type="compositionally biased region" description="Low complexity" evidence="1">
    <location>
        <begin position="825"/>
        <end position="844"/>
    </location>
</feature>
<accession>F0YAP1</accession>
<dbReference type="AlphaFoldDB" id="F0YAP1"/>
<dbReference type="Proteomes" id="UP000002729">
    <property type="component" value="Unassembled WGS sequence"/>
</dbReference>
<keyword evidence="3" id="KW-1185">Reference proteome</keyword>
<feature type="compositionally biased region" description="Low complexity" evidence="1">
    <location>
        <begin position="908"/>
        <end position="963"/>
    </location>
</feature>
<feature type="region of interest" description="Disordered" evidence="1">
    <location>
        <begin position="825"/>
        <end position="854"/>
    </location>
</feature>
<dbReference type="SMART" id="SM00367">
    <property type="entry name" value="LRR_CC"/>
    <property type="match status" value="4"/>
</dbReference>
<evidence type="ECO:0000313" key="3">
    <source>
        <dbReference type="Proteomes" id="UP000002729"/>
    </source>
</evidence>
<dbReference type="PANTHER" id="PTHR13318">
    <property type="entry name" value="PARTNER OF PAIRED, ISOFORM B-RELATED"/>
    <property type="match status" value="1"/>
</dbReference>
<reference evidence="2 3" key="1">
    <citation type="journal article" date="2011" name="Proc. Natl. Acad. Sci. U.S.A.">
        <title>Niche of harmful alga Aureococcus anophagefferens revealed through ecogenomics.</title>
        <authorList>
            <person name="Gobler C.J."/>
            <person name="Berry D.L."/>
            <person name="Dyhrman S.T."/>
            <person name="Wilhelm S.W."/>
            <person name="Salamov A."/>
            <person name="Lobanov A.V."/>
            <person name="Zhang Y."/>
            <person name="Collier J.L."/>
            <person name="Wurch L.L."/>
            <person name="Kustka A.B."/>
            <person name="Dill B.D."/>
            <person name="Shah M."/>
            <person name="VerBerkmoes N.C."/>
            <person name="Kuo A."/>
            <person name="Terry A."/>
            <person name="Pangilinan J."/>
            <person name="Lindquist E.A."/>
            <person name="Lucas S."/>
            <person name="Paulsen I.T."/>
            <person name="Hattenrath-Lehmann T.K."/>
            <person name="Talmage S.C."/>
            <person name="Walker E.A."/>
            <person name="Koch F."/>
            <person name="Burson A.M."/>
            <person name="Marcoval M.A."/>
            <person name="Tang Y.Z."/>
            <person name="Lecleir G.R."/>
            <person name="Coyne K.J."/>
            <person name="Berg G.M."/>
            <person name="Bertrand E.M."/>
            <person name="Saito M.A."/>
            <person name="Gladyshev V.N."/>
            <person name="Grigoriev I.V."/>
        </authorList>
    </citation>
    <scope>NUCLEOTIDE SEQUENCE [LARGE SCALE GENOMIC DNA]</scope>
    <source>
        <strain evidence="3">CCMP 1984</strain>
    </source>
</reference>
<proteinExistence type="predicted"/>
<organism evidence="3">
    <name type="scientific">Aureococcus anophagefferens</name>
    <name type="common">Harmful bloom alga</name>
    <dbReference type="NCBI Taxonomy" id="44056"/>
    <lineage>
        <taxon>Eukaryota</taxon>
        <taxon>Sar</taxon>
        <taxon>Stramenopiles</taxon>
        <taxon>Ochrophyta</taxon>
        <taxon>Pelagophyceae</taxon>
        <taxon>Pelagomonadales</taxon>
        <taxon>Pelagomonadaceae</taxon>
        <taxon>Aureococcus</taxon>
    </lineage>
</organism>
<gene>
    <name evidence="2" type="ORF">AURANDRAFT_64581</name>
</gene>
<dbReference type="Gene3D" id="3.80.10.10">
    <property type="entry name" value="Ribonuclease Inhibitor"/>
    <property type="match status" value="1"/>
</dbReference>
<feature type="region of interest" description="Disordered" evidence="1">
    <location>
        <begin position="889"/>
        <end position="963"/>
    </location>
</feature>
<name>F0YAP1_AURAN</name>
<dbReference type="KEGG" id="aaf:AURANDRAFT_64581"/>
<feature type="region of interest" description="Disordered" evidence="1">
    <location>
        <begin position="508"/>
        <end position="542"/>
    </location>
</feature>
<dbReference type="OrthoDB" id="550575at2759"/>
<dbReference type="PANTHER" id="PTHR13318:SF26">
    <property type="entry name" value="F-BOX_LRR-REPEAT PROTEIN 12"/>
    <property type="match status" value="1"/>
</dbReference>
<protein>
    <submittedName>
        <fullName evidence="2">Uncharacterized protein</fullName>
    </submittedName>
</protein>
<evidence type="ECO:0000256" key="1">
    <source>
        <dbReference type="SAM" id="MobiDB-lite"/>
    </source>
</evidence>
<dbReference type="GeneID" id="20224906"/>
<dbReference type="RefSeq" id="XP_009037338.1">
    <property type="nucleotide sequence ID" value="XM_009039090.1"/>
</dbReference>
<evidence type="ECO:0000313" key="2">
    <source>
        <dbReference type="EMBL" id="EGB07972.1"/>
    </source>
</evidence>
<dbReference type="InterPro" id="IPR006553">
    <property type="entry name" value="Leu-rich_rpt_Cys-con_subtyp"/>
</dbReference>
<dbReference type="SUPFAM" id="SSF52047">
    <property type="entry name" value="RNI-like"/>
    <property type="match status" value="1"/>
</dbReference>
<dbReference type="eggNOG" id="KOG1947">
    <property type="taxonomic scope" value="Eukaryota"/>
</dbReference>
<dbReference type="InterPro" id="IPR032675">
    <property type="entry name" value="LRR_dom_sf"/>
</dbReference>